<feature type="transmembrane region" description="Helical" evidence="1">
    <location>
        <begin position="61"/>
        <end position="83"/>
    </location>
</feature>
<gene>
    <name evidence="2" type="ORF">SAMN04488522_1011255</name>
</gene>
<proteinExistence type="predicted"/>
<dbReference type="EMBL" id="FQUQ01000001">
    <property type="protein sequence ID" value="SHE80118.1"/>
    <property type="molecule type" value="Genomic_DNA"/>
</dbReference>
<feature type="transmembrane region" description="Helical" evidence="1">
    <location>
        <begin position="6"/>
        <end position="23"/>
    </location>
</feature>
<name>A0A1M4WFU2_9SPHI</name>
<evidence type="ECO:0000256" key="1">
    <source>
        <dbReference type="SAM" id="Phobius"/>
    </source>
</evidence>
<dbReference type="RefSeq" id="WP_073228741.1">
    <property type="nucleotide sequence ID" value="NZ_FQUQ01000001.1"/>
</dbReference>
<keyword evidence="1" id="KW-0472">Membrane</keyword>
<protein>
    <submittedName>
        <fullName evidence="2">Uncharacterized protein</fullName>
    </submittedName>
</protein>
<reference evidence="3" key="1">
    <citation type="submission" date="2016-11" db="EMBL/GenBank/DDBJ databases">
        <authorList>
            <person name="Varghese N."/>
            <person name="Submissions S."/>
        </authorList>
    </citation>
    <scope>NUCLEOTIDE SEQUENCE [LARGE SCALE GENOMIC DNA]</scope>
    <source>
        <strain evidence="3">DSM 16990</strain>
    </source>
</reference>
<feature type="transmembrane region" description="Helical" evidence="1">
    <location>
        <begin position="103"/>
        <end position="122"/>
    </location>
</feature>
<feature type="transmembrane region" description="Helical" evidence="1">
    <location>
        <begin position="213"/>
        <end position="237"/>
    </location>
</feature>
<keyword evidence="1" id="KW-1133">Transmembrane helix</keyword>
<evidence type="ECO:0000313" key="2">
    <source>
        <dbReference type="EMBL" id="SHE80118.1"/>
    </source>
</evidence>
<keyword evidence="3" id="KW-1185">Reference proteome</keyword>
<dbReference type="AlphaFoldDB" id="A0A1M4WFU2"/>
<keyword evidence="1" id="KW-0812">Transmembrane</keyword>
<organism evidence="2 3">
    <name type="scientific">Pedobacter caeni</name>
    <dbReference type="NCBI Taxonomy" id="288992"/>
    <lineage>
        <taxon>Bacteria</taxon>
        <taxon>Pseudomonadati</taxon>
        <taxon>Bacteroidota</taxon>
        <taxon>Sphingobacteriia</taxon>
        <taxon>Sphingobacteriales</taxon>
        <taxon>Sphingobacteriaceae</taxon>
        <taxon>Pedobacter</taxon>
    </lineage>
</organism>
<sequence length="239" mass="27311">MSILTIAIIPILLLTLGLCYYVFKKNSLTTSDREALRNVSLPIAPAEGYAVTLSCMNIKGIYLLIAAVLWTITLVLGLLAIAHSETIPFAPRLMGLLDHLTDIEALKYSPIIFILIFLYLYYHRKVVEWENGLLISFRPTEIEAFEIKRLHKALTYIYLRSKDKTWVLTPRTSEEMRRFRDLRIMAEQTGRNELKVEKLRQNLLRSGAREEKLSGISLHLMIAGLALLLCLVVTVVMHL</sequence>
<evidence type="ECO:0000313" key="3">
    <source>
        <dbReference type="Proteomes" id="UP000184287"/>
    </source>
</evidence>
<dbReference type="OrthoDB" id="795992at2"/>
<accession>A0A1M4WFU2</accession>
<dbReference type="Proteomes" id="UP000184287">
    <property type="component" value="Unassembled WGS sequence"/>
</dbReference>